<dbReference type="Gene3D" id="2.40.170.20">
    <property type="entry name" value="TonB-dependent receptor, beta-barrel domain"/>
    <property type="match status" value="1"/>
</dbReference>
<evidence type="ECO:0000256" key="4">
    <source>
        <dbReference type="ARBA" id="ARBA00022692"/>
    </source>
</evidence>
<feature type="domain" description="TonB-dependent transporter Oar-like beta-barrel" evidence="8">
    <location>
        <begin position="257"/>
        <end position="497"/>
    </location>
</feature>
<keyword evidence="7" id="KW-0732">Signal</keyword>
<dbReference type="AlphaFoldDB" id="A0A143BMM6"/>
<dbReference type="PANTHER" id="PTHR30069">
    <property type="entry name" value="TONB-DEPENDENT OUTER MEMBRANE RECEPTOR"/>
    <property type="match status" value="1"/>
</dbReference>
<dbReference type="RefSeq" id="WP_026850964.1">
    <property type="nucleotide sequence ID" value="NZ_CP011454.1"/>
</dbReference>
<reference evidence="9 10" key="2">
    <citation type="journal article" date="2016" name="Environ. Microbiol. Rep.">
        <title>Metagenomic evidence for the presence of phototrophic Gemmatimonadetes bacteria in diverse environments.</title>
        <authorList>
            <person name="Zeng Y."/>
            <person name="Baumbach J."/>
            <person name="Barbosa E.G."/>
            <person name="Azevedo V."/>
            <person name="Zhang C."/>
            <person name="Koblizek M."/>
        </authorList>
    </citation>
    <scope>NUCLEOTIDE SEQUENCE [LARGE SCALE GENOMIC DNA]</scope>
    <source>
        <strain evidence="9 10">AP64</strain>
    </source>
</reference>
<proteinExistence type="predicted"/>
<dbReference type="PANTHER" id="PTHR30069:SF46">
    <property type="entry name" value="OAR PROTEIN"/>
    <property type="match status" value="1"/>
</dbReference>
<dbReference type="OrthoDB" id="9768147at2"/>
<dbReference type="GO" id="GO:0044718">
    <property type="term" value="P:siderophore transmembrane transport"/>
    <property type="evidence" value="ECO:0007669"/>
    <property type="project" value="TreeGrafter"/>
</dbReference>
<comment type="subcellular location">
    <subcellularLocation>
        <location evidence="1">Cell outer membrane</location>
        <topology evidence="1">Multi-pass membrane protein</topology>
    </subcellularLocation>
</comment>
<sequence>MSMNSFTPRTLQRVLLVVTVVAGTATAHAQVRPDSVARDSVSKARPLLDSVRVTANKPRALLDQRAAGLGGAIEARELTALPTDARDPISLLYNIPGITQATGFFGDAPRLSFNGGNALYSQYLLDGLDNNEGFLGGPRVEVPLGAIARMDALVNGYTAEFGRSPDGVVNVTSLPGSSTRGGDVFLYQRPGRPLDARLPVTFGAVPQALNRRQEGFERLQAGGSYRTAAHNGRTLAATALEYTNEQEDRIGSTALAQFLGTERRQTVKGYLRLDRGWSPTQTTTLRFAGSGVDRAGNGSGVVTPEADISTRRIGTLSALTHRSTLSGGRASNTASFQYGTYHWYFPPVRSDFSQPQVTIVAPDRAVQAVVGSSNFVFDEREKQFQLRDLFERELSTTHRLRAGADVIHARFALAAASTNPNGSYTVVNEGNINAPVGRTLSIRDVPSTARVLSYTIDARPQQVNLTQTTYGAFLEDVWTPTSRVRLTTGLRWDYDDLTSRGESAPDLDNIQPRVSATWLRSARDVVRASVGRYAGRFPYAIYSDAIQLGAAGNAVLTYEGTSAPTFGAGKLPSQIDASEIQSVPREVFRTFALGLEQPMSWQSTVGYQRIIGSRWSVSADVIWSETRNLPWLADLNPIGTRLTPGDTTPVVCASAFSCPGDASRPASPAATGFRRVSTAQSGGEARYRALYVAVRRALSDRWTVDGNWVWSRAENNTEDINFSATQGNCFSRNQIDAVTGAACTSNEWADANNDRRHRVTVRTTIAPHRSVSFGVVADAQTGVPVNRLAGSVDANGSITRFDLLGSGPIRGNGFIGNGDRFPGVARNAERLPGSVTLGLSTIVRPLRSRAPGLEARLDIFNALNSLVWGGYANGTGGGGSRTQFGRPGSPINLYAAAPPRQFQLSLRYAFGSSTSTLTP</sequence>
<dbReference type="EMBL" id="CP011454">
    <property type="protein sequence ID" value="AMW06268.1"/>
    <property type="molecule type" value="Genomic_DNA"/>
</dbReference>
<dbReference type="Pfam" id="PF25183">
    <property type="entry name" value="OMP_b-brl_4"/>
    <property type="match status" value="2"/>
</dbReference>
<dbReference type="KEGG" id="gph:GEMMAAP_18740"/>
<keyword evidence="4" id="KW-0812">Transmembrane</keyword>
<feature type="chain" id="PRO_5007506890" description="TonB-dependent transporter Oar-like beta-barrel domain-containing protein" evidence="7">
    <location>
        <begin position="30"/>
        <end position="919"/>
    </location>
</feature>
<dbReference type="InterPro" id="IPR036942">
    <property type="entry name" value="Beta-barrel_TonB_sf"/>
</dbReference>
<dbReference type="STRING" id="1379270.GEMMAAP_18740"/>
<evidence type="ECO:0000256" key="7">
    <source>
        <dbReference type="SAM" id="SignalP"/>
    </source>
</evidence>
<evidence type="ECO:0000313" key="10">
    <source>
        <dbReference type="Proteomes" id="UP000076404"/>
    </source>
</evidence>
<evidence type="ECO:0000259" key="8">
    <source>
        <dbReference type="Pfam" id="PF25183"/>
    </source>
</evidence>
<feature type="domain" description="TonB-dependent transporter Oar-like beta-barrel" evidence="8">
    <location>
        <begin position="504"/>
        <end position="903"/>
    </location>
</feature>
<evidence type="ECO:0000256" key="6">
    <source>
        <dbReference type="ARBA" id="ARBA00023237"/>
    </source>
</evidence>
<dbReference type="eggNOG" id="COG4771">
    <property type="taxonomic scope" value="Bacteria"/>
</dbReference>
<organism evidence="9 10">
    <name type="scientific">Gemmatimonas phototrophica</name>
    <dbReference type="NCBI Taxonomy" id="1379270"/>
    <lineage>
        <taxon>Bacteria</taxon>
        <taxon>Pseudomonadati</taxon>
        <taxon>Gemmatimonadota</taxon>
        <taxon>Gemmatimonadia</taxon>
        <taxon>Gemmatimonadales</taxon>
        <taxon>Gemmatimonadaceae</taxon>
        <taxon>Gemmatimonas</taxon>
    </lineage>
</organism>
<protein>
    <recommendedName>
        <fullName evidence="8">TonB-dependent transporter Oar-like beta-barrel domain-containing protein</fullName>
    </recommendedName>
</protein>
<feature type="signal peptide" evidence="7">
    <location>
        <begin position="1"/>
        <end position="29"/>
    </location>
</feature>
<evidence type="ECO:0000256" key="5">
    <source>
        <dbReference type="ARBA" id="ARBA00023136"/>
    </source>
</evidence>
<evidence type="ECO:0000256" key="1">
    <source>
        <dbReference type="ARBA" id="ARBA00004571"/>
    </source>
</evidence>
<dbReference type="InterPro" id="IPR039426">
    <property type="entry name" value="TonB-dep_rcpt-like"/>
</dbReference>
<reference evidence="9 10" key="1">
    <citation type="journal article" date="2014" name="Proc. Natl. Acad. Sci. U.S.A.">
        <title>Functional type 2 photosynthetic reaction centers found in the rare bacterial phylum Gemmatimonadetes.</title>
        <authorList>
            <person name="Zeng Y."/>
            <person name="Feng F."/>
            <person name="Medova H."/>
            <person name="Dean J."/>
            <person name="Koblizek M."/>
        </authorList>
    </citation>
    <scope>NUCLEOTIDE SEQUENCE [LARGE SCALE GENOMIC DNA]</scope>
    <source>
        <strain evidence="9 10">AP64</strain>
    </source>
</reference>
<evidence type="ECO:0000256" key="3">
    <source>
        <dbReference type="ARBA" id="ARBA00022452"/>
    </source>
</evidence>
<keyword evidence="5" id="KW-0472">Membrane</keyword>
<accession>A0A143BMM6</accession>
<keyword evidence="6" id="KW-0998">Cell outer membrane</keyword>
<gene>
    <name evidence="9" type="ORF">GEMMAAP_18740</name>
</gene>
<keyword evidence="10" id="KW-1185">Reference proteome</keyword>
<dbReference type="InterPro" id="IPR057601">
    <property type="entry name" value="Oar-like_b-barrel"/>
</dbReference>
<dbReference type="GO" id="GO:0009279">
    <property type="term" value="C:cell outer membrane"/>
    <property type="evidence" value="ECO:0007669"/>
    <property type="project" value="UniProtKB-SubCell"/>
</dbReference>
<evidence type="ECO:0000256" key="2">
    <source>
        <dbReference type="ARBA" id="ARBA00022448"/>
    </source>
</evidence>
<dbReference type="SUPFAM" id="SSF56935">
    <property type="entry name" value="Porins"/>
    <property type="match status" value="1"/>
</dbReference>
<evidence type="ECO:0000313" key="9">
    <source>
        <dbReference type="EMBL" id="AMW06268.1"/>
    </source>
</evidence>
<keyword evidence="3" id="KW-1134">Transmembrane beta strand</keyword>
<dbReference type="Proteomes" id="UP000076404">
    <property type="component" value="Chromosome"/>
</dbReference>
<name>A0A143BMM6_9BACT</name>
<keyword evidence="2" id="KW-0813">Transport</keyword>
<dbReference type="GO" id="GO:0015344">
    <property type="term" value="F:siderophore uptake transmembrane transporter activity"/>
    <property type="evidence" value="ECO:0007669"/>
    <property type="project" value="TreeGrafter"/>
</dbReference>